<accession>A0A8J6CCK5</accession>
<keyword evidence="5" id="KW-0411">Iron-sulfur</keyword>
<dbReference type="PROSITE" id="PS51085">
    <property type="entry name" value="2FE2S_FER_2"/>
    <property type="match status" value="1"/>
</dbReference>
<evidence type="ECO:0000256" key="2">
    <source>
        <dbReference type="ARBA" id="ARBA00022723"/>
    </source>
</evidence>
<dbReference type="PANTHER" id="PTHR45444:SF3">
    <property type="entry name" value="XANTHINE DEHYDROGENASE"/>
    <property type="match status" value="1"/>
</dbReference>
<dbReference type="Proteomes" id="UP000751190">
    <property type="component" value="Unassembled WGS sequence"/>
</dbReference>
<gene>
    <name evidence="8" type="ORF">KFE25_010403</name>
</gene>
<dbReference type="SUPFAM" id="SSF47741">
    <property type="entry name" value="CO dehydrogenase ISP C-domain like"/>
    <property type="match status" value="1"/>
</dbReference>
<dbReference type="InterPro" id="IPR036010">
    <property type="entry name" value="2Fe-2S_ferredoxin-like_sf"/>
</dbReference>
<dbReference type="PANTHER" id="PTHR45444">
    <property type="entry name" value="XANTHINE DEHYDROGENASE"/>
    <property type="match status" value="1"/>
</dbReference>
<dbReference type="Pfam" id="PF00111">
    <property type="entry name" value="Fer2"/>
    <property type="match status" value="1"/>
</dbReference>
<dbReference type="EMBL" id="JAGTXO010000020">
    <property type="protein sequence ID" value="KAG8462578.1"/>
    <property type="molecule type" value="Genomic_DNA"/>
</dbReference>
<comment type="caution">
    <text evidence="8">The sequence shown here is derived from an EMBL/GenBank/DDBJ whole genome shotgun (WGS) entry which is preliminary data.</text>
</comment>
<dbReference type="Gene3D" id="1.10.150.120">
    <property type="entry name" value="[2Fe-2S]-binding domain"/>
    <property type="match status" value="1"/>
</dbReference>
<dbReference type="Pfam" id="PF01799">
    <property type="entry name" value="Fer2_2"/>
    <property type="match status" value="1"/>
</dbReference>
<name>A0A8J6CCK5_DIALT</name>
<feature type="domain" description="2Fe-2S ferredoxin-type" evidence="7">
    <location>
        <begin position="37"/>
        <end position="121"/>
    </location>
</feature>
<dbReference type="InterPro" id="IPR002888">
    <property type="entry name" value="2Fe-2S-bd"/>
</dbReference>
<evidence type="ECO:0000313" key="9">
    <source>
        <dbReference type="Proteomes" id="UP000751190"/>
    </source>
</evidence>
<evidence type="ECO:0000259" key="7">
    <source>
        <dbReference type="PROSITE" id="PS51085"/>
    </source>
</evidence>
<keyword evidence="4" id="KW-0408">Iron</keyword>
<evidence type="ECO:0000313" key="8">
    <source>
        <dbReference type="EMBL" id="KAG8462578.1"/>
    </source>
</evidence>
<protein>
    <recommendedName>
        <fullName evidence="7">2Fe-2S ferredoxin-type domain-containing protein</fullName>
    </recommendedName>
</protein>
<keyword evidence="1" id="KW-0001">2Fe-2S</keyword>
<evidence type="ECO:0000256" key="4">
    <source>
        <dbReference type="ARBA" id="ARBA00023004"/>
    </source>
</evidence>
<keyword evidence="9" id="KW-1185">Reference proteome</keyword>
<dbReference type="GO" id="GO:0051537">
    <property type="term" value="F:2 iron, 2 sulfur cluster binding"/>
    <property type="evidence" value="ECO:0007669"/>
    <property type="project" value="UniProtKB-KW"/>
</dbReference>
<dbReference type="OrthoDB" id="8300278at2759"/>
<proteinExistence type="predicted"/>
<dbReference type="InterPro" id="IPR012675">
    <property type="entry name" value="Beta-grasp_dom_sf"/>
</dbReference>
<dbReference type="GO" id="GO:0005506">
    <property type="term" value="F:iron ion binding"/>
    <property type="evidence" value="ECO:0007669"/>
    <property type="project" value="InterPro"/>
</dbReference>
<sequence>MLAPVRRWICRDGAEAEAEAEAGGAPPPYAPLPLPLATVSLRVNGTARALPARLCGAMTLGDYLREHEQLTGTKLSCREGGCGACTVLLRLPGESAAMPANACLRLLVACDGCDVTTVEGIGDSARPHAFQSALAEHDGSQCGFCSPGMVAALVSLLDAPGGPPTDLAGGRSFPSSPPTGEGLRRSRLPC</sequence>
<evidence type="ECO:0000256" key="3">
    <source>
        <dbReference type="ARBA" id="ARBA00023002"/>
    </source>
</evidence>
<evidence type="ECO:0000256" key="6">
    <source>
        <dbReference type="SAM" id="MobiDB-lite"/>
    </source>
</evidence>
<dbReference type="InterPro" id="IPR016208">
    <property type="entry name" value="Ald_Oxase/xanthine_DH-like"/>
</dbReference>
<keyword evidence="3" id="KW-0560">Oxidoreductase</keyword>
<dbReference type="SUPFAM" id="SSF54292">
    <property type="entry name" value="2Fe-2S ferredoxin-like"/>
    <property type="match status" value="1"/>
</dbReference>
<dbReference type="PROSITE" id="PS00197">
    <property type="entry name" value="2FE2S_FER_1"/>
    <property type="match status" value="1"/>
</dbReference>
<organism evidence="8 9">
    <name type="scientific">Diacronema lutheri</name>
    <name type="common">Unicellular marine alga</name>
    <name type="synonym">Monochrysis lutheri</name>
    <dbReference type="NCBI Taxonomy" id="2081491"/>
    <lineage>
        <taxon>Eukaryota</taxon>
        <taxon>Haptista</taxon>
        <taxon>Haptophyta</taxon>
        <taxon>Pavlovophyceae</taxon>
        <taxon>Pavlovales</taxon>
        <taxon>Pavlovaceae</taxon>
        <taxon>Diacronema</taxon>
    </lineage>
</organism>
<evidence type="ECO:0000256" key="1">
    <source>
        <dbReference type="ARBA" id="ARBA00022714"/>
    </source>
</evidence>
<dbReference type="InterPro" id="IPR006058">
    <property type="entry name" value="2Fe2S_fd_BS"/>
</dbReference>
<dbReference type="AlphaFoldDB" id="A0A8J6CCK5"/>
<evidence type="ECO:0000256" key="5">
    <source>
        <dbReference type="ARBA" id="ARBA00023014"/>
    </source>
</evidence>
<feature type="region of interest" description="Disordered" evidence="6">
    <location>
        <begin position="164"/>
        <end position="190"/>
    </location>
</feature>
<dbReference type="InterPro" id="IPR036884">
    <property type="entry name" value="2Fe-2S-bd_dom_sf"/>
</dbReference>
<dbReference type="Gene3D" id="3.10.20.30">
    <property type="match status" value="1"/>
</dbReference>
<keyword evidence="2" id="KW-0479">Metal-binding</keyword>
<dbReference type="GO" id="GO:0016491">
    <property type="term" value="F:oxidoreductase activity"/>
    <property type="evidence" value="ECO:0007669"/>
    <property type="project" value="UniProtKB-KW"/>
</dbReference>
<reference evidence="8" key="1">
    <citation type="submission" date="2021-05" db="EMBL/GenBank/DDBJ databases">
        <title>The genome of the haptophyte Pavlova lutheri (Diacronema luteri, Pavlovales) - a model for lipid biosynthesis in eukaryotic algae.</title>
        <authorList>
            <person name="Hulatt C.J."/>
            <person name="Posewitz M.C."/>
        </authorList>
    </citation>
    <scope>NUCLEOTIDE SEQUENCE</scope>
    <source>
        <strain evidence="8">NIVA-4/92</strain>
    </source>
</reference>
<dbReference type="InterPro" id="IPR001041">
    <property type="entry name" value="2Fe-2S_ferredoxin-type"/>
</dbReference>